<name>A0A119HFE8_9BURK</name>
<sequence length="61" mass="6564">MRLLLVSLRAPLWLVMGCLLLAGIGVNVTLGLVLAPLGLLASQLENAYFALRERLTTACLK</sequence>
<evidence type="ECO:0000256" key="1">
    <source>
        <dbReference type="SAM" id="Phobius"/>
    </source>
</evidence>
<evidence type="ECO:0000313" key="2">
    <source>
        <dbReference type="EMBL" id="KWA83832.1"/>
    </source>
</evidence>
<gene>
    <name evidence="2" type="ORF">WL29_20930</name>
</gene>
<dbReference type="EMBL" id="LPHD01000049">
    <property type="protein sequence ID" value="KWA83832.1"/>
    <property type="molecule type" value="Genomic_DNA"/>
</dbReference>
<protein>
    <submittedName>
        <fullName evidence="2">Uncharacterized protein</fullName>
    </submittedName>
</protein>
<keyword evidence="1" id="KW-1133">Transmembrane helix</keyword>
<reference evidence="2 3" key="1">
    <citation type="submission" date="2015-11" db="EMBL/GenBank/DDBJ databases">
        <title>Expanding the genomic diversity of Burkholderia species for the development of highly accurate diagnostics.</title>
        <authorList>
            <person name="Sahl J."/>
            <person name="Keim P."/>
            <person name="Wagner D."/>
        </authorList>
    </citation>
    <scope>NUCLEOTIDE SEQUENCE [LARGE SCALE GENOMIC DNA]</scope>
    <source>
        <strain evidence="2 3">MSMB2087WGS</strain>
    </source>
</reference>
<feature type="transmembrane region" description="Helical" evidence="1">
    <location>
        <begin position="12"/>
        <end position="35"/>
    </location>
</feature>
<dbReference type="AlphaFoldDB" id="A0A119HFE8"/>
<organism evidence="2 3">
    <name type="scientific">Burkholderia ubonensis</name>
    <dbReference type="NCBI Taxonomy" id="101571"/>
    <lineage>
        <taxon>Bacteria</taxon>
        <taxon>Pseudomonadati</taxon>
        <taxon>Pseudomonadota</taxon>
        <taxon>Betaproteobacteria</taxon>
        <taxon>Burkholderiales</taxon>
        <taxon>Burkholderiaceae</taxon>
        <taxon>Burkholderia</taxon>
        <taxon>Burkholderia cepacia complex</taxon>
    </lineage>
</organism>
<accession>A0A119HFE8</accession>
<keyword evidence="1" id="KW-0812">Transmembrane</keyword>
<proteinExistence type="predicted"/>
<dbReference type="Proteomes" id="UP000060630">
    <property type="component" value="Unassembled WGS sequence"/>
</dbReference>
<keyword evidence="1" id="KW-0472">Membrane</keyword>
<evidence type="ECO:0000313" key="3">
    <source>
        <dbReference type="Proteomes" id="UP000060630"/>
    </source>
</evidence>
<comment type="caution">
    <text evidence="2">The sequence shown here is derived from an EMBL/GenBank/DDBJ whole genome shotgun (WGS) entry which is preliminary data.</text>
</comment>